<dbReference type="Gene3D" id="3.30.1490.220">
    <property type="match status" value="1"/>
</dbReference>
<sequence>MTESGSKVIGYWLSKKKILKLNWTTDFADVCKKHGYSLVKLNLDKPLEDQGPFSIIVHKLTEVIGQSILGDKKAESIINRLEKYLEKHPEIAMVDPLDNVRRLMYRSSSYDIIYTSQLHEMDVITPTFVELYSTDININKEILKAAGITYPFLCKQSVALSTSESHTMCIIFNERGLKDVQPPCVAQPFVNHNAVLFKLYVLGGRYHVVRRPSLKNFHPSEEEETIFFNSHDVSKPDSRSALSVLDEAEATNTPVEADMRRMDAIVTTLRSLLGMDLLGIDVVVENNSNRHVIIDINAYPGYDGYPDLFENLFQCIVEAGDNHRRSRLSECHLLSAKVTARPSHAIFAAGDNCDHGGETAVNQAANKAIERQF</sequence>
<evidence type="ECO:0000259" key="11">
    <source>
        <dbReference type="Pfam" id="PF05770"/>
    </source>
</evidence>
<dbReference type="GO" id="GO:0047325">
    <property type="term" value="F:inositol-3,4,5,6-tetrakisphosphate 1-kinase activity"/>
    <property type="evidence" value="ECO:0007669"/>
    <property type="project" value="UniProtKB-EC"/>
</dbReference>
<protein>
    <recommendedName>
        <fullName evidence="8">Inositol-tetrakisphosphate 1-kinase</fullName>
        <ecNumber evidence="8">2.7.1.134</ecNumber>
    </recommendedName>
</protein>
<evidence type="ECO:0000313" key="14">
    <source>
        <dbReference type="Proteomes" id="UP000291343"/>
    </source>
</evidence>
<evidence type="ECO:0000313" key="13">
    <source>
        <dbReference type="EMBL" id="RZF39139.1"/>
    </source>
</evidence>
<keyword evidence="2 8" id="KW-0808">Transferase</keyword>
<feature type="binding site" evidence="9">
    <location>
        <position position="155"/>
    </location>
    <ligand>
        <name>ATP</name>
        <dbReference type="ChEBI" id="CHEBI:30616"/>
    </ligand>
</feature>
<dbReference type="SUPFAM" id="SSF56059">
    <property type="entry name" value="Glutathione synthetase ATP-binding domain-like"/>
    <property type="match status" value="1"/>
</dbReference>
<feature type="binding site" evidence="9">
    <location>
        <position position="166"/>
    </location>
    <ligand>
        <name>1D-myo-inositol 1,3,4-trisphosphate</name>
        <dbReference type="ChEBI" id="CHEBI:58414"/>
    </ligand>
</feature>
<organism evidence="13 14">
    <name type="scientific">Laodelphax striatellus</name>
    <name type="common">Small brown planthopper</name>
    <name type="synonym">Delphax striatella</name>
    <dbReference type="NCBI Taxonomy" id="195883"/>
    <lineage>
        <taxon>Eukaryota</taxon>
        <taxon>Metazoa</taxon>
        <taxon>Ecdysozoa</taxon>
        <taxon>Arthropoda</taxon>
        <taxon>Hexapoda</taxon>
        <taxon>Insecta</taxon>
        <taxon>Pterygota</taxon>
        <taxon>Neoptera</taxon>
        <taxon>Paraneoptera</taxon>
        <taxon>Hemiptera</taxon>
        <taxon>Auchenorrhyncha</taxon>
        <taxon>Fulgoroidea</taxon>
        <taxon>Delphacidae</taxon>
        <taxon>Criomorphinae</taxon>
        <taxon>Laodelphax</taxon>
    </lineage>
</organism>
<evidence type="ECO:0000256" key="2">
    <source>
        <dbReference type="ARBA" id="ARBA00022679"/>
    </source>
</evidence>
<keyword evidence="7 8" id="KW-0460">Magnesium</keyword>
<evidence type="ECO:0000256" key="10">
    <source>
        <dbReference type="PIRSR" id="PIRSR038186-2"/>
    </source>
</evidence>
<evidence type="ECO:0000256" key="8">
    <source>
        <dbReference type="PIRNR" id="PIRNR038186"/>
    </source>
</evidence>
<dbReference type="EC" id="2.7.1.134" evidence="8"/>
<comment type="cofactor">
    <cofactor evidence="8 10">
        <name>Mg(2+)</name>
        <dbReference type="ChEBI" id="CHEBI:18420"/>
    </cofactor>
    <text evidence="8 10">Binds 2 magnesium ions per subunit.</text>
</comment>
<dbReference type="GO" id="GO:0052725">
    <property type="term" value="F:inositol-1,3,4-trisphosphate 6-kinase activity"/>
    <property type="evidence" value="ECO:0007669"/>
    <property type="project" value="InterPro"/>
</dbReference>
<evidence type="ECO:0000256" key="3">
    <source>
        <dbReference type="ARBA" id="ARBA00022723"/>
    </source>
</evidence>
<dbReference type="InterPro" id="IPR040464">
    <property type="entry name" value="InsP(3)kin_ATP-grasp"/>
</dbReference>
<evidence type="ECO:0000256" key="5">
    <source>
        <dbReference type="ARBA" id="ARBA00022777"/>
    </source>
</evidence>
<dbReference type="PANTHER" id="PTHR14217">
    <property type="entry name" value="INOSITOL-TETRAKISPHOSPHATE 1-KINASE"/>
    <property type="match status" value="1"/>
</dbReference>
<feature type="binding site" evidence="9">
    <location>
        <position position="297"/>
    </location>
    <ligand>
        <name>1D-myo-inositol 1,3,4-trisphosphate</name>
        <dbReference type="ChEBI" id="CHEBI:58414"/>
    </ligand>
</feature>
<feature type="domain" description="Inositol 1,3,4-trisphosphate 5/6-kinase ATP-grasp" evidence="11">
    <location>
        <begin position="121"/>
        <end position="316"/>
    </location>
</feature>
<accession>A0A482X020</accession>
<comment type="subunit">
    <text evidence="8">Monomer.</text>
</comment>
<feature type="binding site" evidence="9">
    <location>
        <position position="59"/>
    </location>
    <ligand>
        <name>1D-myo-inositol 1,3,4-trisphosphate</name>
        <dbReference type="ChEBI" id="CHEBI:58414"/>
    </ligand>
</feature>
<dbReference type="InParanoid" id="A0A482X020"/>
<dbReference type="EMBL" id="QKKF02020490">
    <property type="protein sequence ID" value="RZF39139.1"/>
    <property type="molecule type" value="Genomic_DNA"/>
</dbReference>
<evidence type="ECO:0000256" key="9">
    <source>
        <dbReference type="PIRSR" id="PIRSR038186-1"/>
    </source>
</evidence>
<feature type="binding site" evidence="9">
    <location>
        <position position="301"/>
    </location>
    <ligand>
        <name>1D-myo-inositol 1,3,4-trisphosphate</name>
        <dbReference type="ChEBI" id="CHEBI:58414"/>
    </ligand>
</feature>
<dbReference type="InterPro" id="IPR041429">
    <property type="entry name" value="ITPK1_N"/>
</dbReference>
<dbReference type="STRING" id="195883.A0A482X020"/>
<dbReference type="InterPro" id="IPR008656">
    <property type="entry name" value="Inositol_tetrakis-P_1-kinase"/>
</dbReference>
<feature type="binding site" evidence="9">
    <location>
        <position position="198"/>
    </location>
    <ligand>
        <name>1D-myo-inositol 1,3,4-trisphosphate</name>
        <dbReference type="ChEBI" id="CHEBI:58414"/>
    </ligand>
</feature>
<comment type="caution">
    <text evidence="13">The sequence shown here is derived from an EMBL/GenBank/DDBJ whole genome shotgun (WGS) entry which is preliminary data.</text>
</comment>
<dbReference type="GO" id="GO:0052726">
    <property type="term" value="F:inositol-1,3,4-trisphosphate 5-kinase activity"/>
    <property type="evidence" value="ECO:0007669"/>
    <property type="project" value="InterPro"/>
</dbReference>
<dbReference type="Pfam" id="PF17927">
    <property type="entry name" value="Ins134_P3_kin_N"/>
    <property type="match status" value="1"/>
</dbReference>
<dbReference type="SMR" id="A0A482X020"/>
<feature type="binding site" evidence="9">
    <location>
        <position position="213"/>
    </location>
    <ligand>
        <name>ATP</name>
        <dbReference type="ChEBI" id="CHEBI:30616"/>
    </ligand>
</feature>
<feature type="binding site" evidence="10">
    <location>
        <position position="281"/>
    </location>
    <ligand>
        <name>Mg(2+)</name>
        <dbReference type="ChEBI" id="CHEBI:18420"/>
        <label>1</label>
    </ligand>
</feature>
<gene>
    <name evidence="13" type="ORF">LSTR_LSTR005767</name>
</gene>
<evidence type="ECO:0000256" key="7">
    <source>
        <dbReference type="ARBA" id="ARBA00022842"/>
    </source>
</evidence>
<keyword evidence="5 8" id="KW-0418">Kinase</keyword>
<evidence type="ECO:0000256" key="6">
    <source>
        <dbReference type="ARBA" id="ARBA00022840"/>
    </source>
</evidence>
<dbReference type="OrthoDB" id="25308at2759"/>
<evidence type="ECO:0000259" key="12">
    <source>
        <dbReference type="Pfam" id="PF17927"/>
    </source>
</evidence>
<dbReference type="GO" id="GO:0032957">
    <property type="term" value="P:inositol trisphosphate metabolic process"/>
    <property type="evidence" value="ECO:0007669"/>
    <property type="project" value="InterPro"/>
</dbReference>
<feature type="binding site" evidence="10">
    <location>
        <position position="295"/>
    </location>
    <ligand>
        <name>Mg(2+)</name>
        <dbReference type="ChEBI" id="CHEBI:18420"/>
        <label>2</label>
    </ligand>
</feature>
<reference evidence="13 14" key="1">
    <citation type="journal article" date="2017" name="Gigascience">
        <title>Genome sequence of the small brown planthopper, Laodelphax striatellus.</title>
        <authorList>
            <person name="Zhu J."/>
            <person name="Jiang F."/>
            <person name="Wang X."/>
            <person name="Yang P."/>
            <person name="Bao Y."/>
            <person name="Zhao W."/>
            <person name="Wang W."/>
            <person name="Lu H."/>
            <person name="Wang Q."/>
            <person name="Cui N."/>
            <person name="Li J."/>
            <person name="Chen X."/>
            <person name="Luo L."/>
            <person name="Yu J."/>
            <person name="Kang L."/>
            <person name="Cui F."/>
        </authorList>
    </citation>
    <scope>NUCLEOTIDE SEQUENCE [LARGE SCALE GENOMIC DNA]</scope>
    <source>
        <strain evidence="13">Lst14</strain>
    </source>
</reference>
<evidence type="ECO:0000256" key="4">
    <source>
        <dbReference type="ARBA" id="ARBA00022741"/>
    </source>
</evidence>
<comment type="function">
    <text evidence="8">Kinase that can phosphorylate various inositol polyphosphate such as Ins(3,4,5,6)P4 or Ins(1,3,4)P3.</text>
</comment>
<dbReference type="GO" id="GO:0005737">
    <property type="term" value="C:cytoplasm"/>
    <property type="evidence" value="ECO:0007669"/>
    <property type="project" value="TreeGrafter"/>
</dbReference>
<dbReference type="PIRSF" id="PIRSF038186">
    <property type="entry name" value="ITPK"/>
    <property type="match status" value="1"/>
</dbReference>
<proteinExistence type="inferred from homology"/>
<feature type="binding site" evidence="9">
    <location>
        <position position="106"/>
    </location>
    <ligand>
        <name>ATP</name>
        <dbReference type="ChEBI" id="CHEBI:30616"/>
    </ligand>
</feature>
<feature type="binding site" evidence="9">
    <location>
        <begin position="187"/>
        <end position="198"/>
    </location>
    <ligand>
        <name>ATP</name>
        <dbReference type="ChEBI" id="CHEBI:30616"/>
    </ligand>
</feature>
<dbReference type="Pfam" id="PF05770">
    <property type="entry name" value="Ins134_P3_kin"/>
    <property type="match status" value="1"/>
</dbReference>
<dbReference type="Gene3D" id="3.40.50.11370">
    <property type="match status" value="1"/>
</dbReference>
<name>A0A482X020_LAOST</name>
<dbReference type="Proteomes" id="UP000291343">
    <property type="component" value="Unassembled WGS sequence"/>
</dbReference>
<keyword evidence="6 8" id="KW-0067">ATP-binding</keyword>
<feature type="binding site" evidence="10">
    <location>
        <position position="297"/>
    </location>
    <ligand>
        <name>Mg(2+)</name>
        <dbReference type="ChEBI" id="CHEBI:18420"/>
        <label>2</label>
    </ligand>
</feature>
<keyword evidence="4 8" id="KW-0547">Nucleotide-binding</keyword>
<dbReference type="FunFam" id="3.30.470.20:FF:000047">
    <property type="entry name" value="Inositol-tetrakisphosphate 1-kinase 4"/>
    <property type="match status" value="1"/>
</dbReference>
<feature type="domain" description="Inositol-tetrakisphosphate 1-kinase N-terminal" evidence="12">
    <location>
        <begin position="8"/>
        <end position="99"/>
    </location>
</feature>
<keyword evidence="3 8" id="KW-0479">Metal-binding</keyword>
<comment type="catalytic activity">
    <reaction evidence="8">
        <text>1D-myo-inositol 3,4,5,6-tetrakisphosphate + ATP = 1D-myo-inositol 1,3,4,5,6-pentakisphosphate + ADP + H(+)</text>
        <dbReference type="Rhea" id="RHEA:12452"/>
        <dbReference type="ChEBI" id="CHEBI:15378"/>
        <dbReference type="ChEBI" id="CHEBI:30616"/>
        <dbReference type="ChEBI" id="CHEBI:57539"/>
        <dbReference type="ChEBI" id="CHEBI:57733"/>
        <dbReference type="ChEBI" id="CHEBI:456216"/>
        <dbReference type="EC" id="2.7.1.134"/>
    </reaction>
</comment>
<dbReference type="PANTHER" id="PTHR14217:SF1">
    <property type="entry name" value="INOSITOL-TETRAKISPHOSPHATE 1-KINASE"/>
    <property type="match status" value="1"/>
</dbReference>
<dbReference type="AlphaFoldDB" id="A0A482X020"/>
<keyword evidence="14" id="KW-1185">Reference proteome</keyword>
<comment type="similarity">
    <text evidence="1 8">Belongs to the ITPK1 family.</text>
</comment>
<dbReference type="GO" id="GO:0005524">
    <property type="term" value="F:ATP binding"/>
    <property type="evidence" value="ECO:0007669"/>
    <property type="project" value="UniProtKB-KW"/>
</dbReference>
<feature type="binding site" evidence="10">
    <location>
        <position position="295"/>
    </location>
    <ligand>
        <name>Mg(2+)</name>
        <dbReference type="ChEBI" id="CHEBI:18420"/>
        <label>1</label>
    </ligand>
</feature>
<feature type="binding site" evidence="9">
    <location>
        <position position="17"/>
    </location>
    <ligand>
        <name>1D-myo-inositol 1,3,4-trisphosphate</name>
        <dbReference type="ChEBI" id="CHEBI:58414"/>
    </ligand>
</feature>
<dbReference type="GO" id="GO:0000287">
    <property type="term" value="F:magnesium ion binding"/>
    <property type="evidence" value="ECO:0007669"/>
    <property type="project" value="InterPro"/>
</dbReference>
<evidence type="ECO:0000256" key="1">
    <source>
        <dbReference type="ARBA" id="ARBA00009601"/>
    </source>
</evidence>